<accession>K7QY69</accession>
<reference evidence="2 3" key="1">
    <citation type="journal article" date="2013" name="Genome Announc.">
        <title>Whole Genome Sequencing of Thermus oshimai JL-2 and Thermus thermophilus JL-18, Incomplete Denitrifiers from the United States Great Basin.</title>
        <authorList>
            <person name="Murugapiran S.K."/>
            <person name="Huntemann M."/>
            <person name="Wei C.L."/>
            <person name="Han J."/>
            <person name="Detter J.C."/>
            <person name="Han C.S."/>
            <person name="Erkkila T.H."/>
            <person name="Teshima H."/>
            <person name="Chen A."/>
            <person name="Kyrpides N."/>
            <person name="Mavrommatis K."/>
            <person name="Markowitz V."/>
            <person name="Szeto E."/>
            <person name="Ivanova N."/>
            <person name="Pagani I."/>
            <person name="Lam J."/>
            <person name="McDonald A.I."/>
            <person name="Dodsworth J.A."/>
            <person name="Pati A."/>
            <person name="Goodwin L."/>
            <person name="Peters L."/>
            <person name="Pitluck S."/>
            <person name="Woyke T."/>
            <person name="Hedlund B.P."/>
        </authorList>
    </citation>
    <scope>NUCLEOTIDE SEQUENCE</scope>
    <source>
        <strain evidence="2 3">JL-2</strain>
    </source>
</reference>
<dbReference type="eggNOG" id="COG1556">
    <property type="taxonomic scope" value="Bacteria"/>
</dbReference>
<evidence type="ECO:0000313" key="2">
    <source>
        <dbReference type="EMBL" id="AFV75525.1"/>
    </source>
</evidence>
<dbReference type="HOGENOM" id="CLU_090664_3_0_0"/>
<dbReference type="InterPro" id="IPR024185">
    <property type="entry name" value="FTHF_cligase-like_sf"/>
</dbReference>
<name>K7QY69_THEOS</name>
<dbReference type="KEGG" id="tos:Theos_0453"/>
<gene>
    <name evidence="2" type="ORF">Theos_0453</name>
</gene>
<dbReference type="Proteomes" id="UP000000211">
    <property type="component" value="Chromosome"/>
</dbReference>
<dbReference type="Gene3D" id="3.40.50.10420">
    <property type="entry name" value="NagB/RpiA/CoA transferase-like"/>
    <property type="match status" value="1"/>
</dbReference>
<dbReference type="InterPro" id="IPR003741">
    <property type="entry name" value="LUD_dom"/>
</dbReference>
<dbReference type="SUPFAM" id="SSF100950">
    <property type="entry name" value="NagB/RpiA/CoA transferase-like"/>
    <property type="match status" value="1"/>
</dbReference>
<dbReference type="InterPro" id="IPR037171">
    <property type="entry name" value="NagB/RpiA_transferase-like"/>
</dbReference>
<dbReference type="Pfam" id="PF02589">
    <property type="entry name" value="LUD_dom"/>
    <property type="match status" value="1"/>
</dbReference>
<dbReference type="PANTHER" id="PTHR43682">
    <property type="entry name" value="LACTATE UTILIZATION PROTEIN C"/>
    <property type="match status" value="1"/>
</dbReference>
<dbReference type="AlphaFoldDB" id="K7QY69"/>
<evidence type="ECO:0000313" key="3">
    <source>
        <dbReference type="Proteomes" id="UP000000211"/>
    </source>
</evidence>
<keyword evidence="3" id="KW-1185">Reference proteome</keyword>
<dbReference type="STRING" id="751945.Theos_0453"/>
<organism evidence="2 3">
    <name type="scientific">Thermus oshimai JL-2</name>
    <dbReference type="NCBI Taxonomy" id="751945"/>
    <lineage>
        <taxon>Bacteria</taxon>
        <taxon>Thermotogati</taxon>
        <taxon>Deinococcota</taxon>
        <taxon>Deinococci</taxon>
        <taxon>Thermales</taxon>
        <taxon>Thermaceae</taxon>
        <taxon>Thermus</taxon>
    </lineage>
</organism>
<feature type="domain" description="LUD" evidence="1">
    <location>
        <begin position="94"/>
        <end position="183"/>
    </location>
</feature>
<sequence>MDARERILNRVRKALEERPKAELPSPLHPQALPDPVALLLARLAENGAEGARVPWEEAQGFIARFAEGFSGVAFGEGVPEALRPPLPELPPEEAPLGVSLALFAVAETGTVALSSGDGRRAQLLPPTHLVLVPEERVYGTLLEALSRPERLPKALGLHSGPSKSADIGQVMVKGVHGPGRLFVAVLSGRPEEG</sequence>
<dbReference type="EMBL" id="CP003249">
    <property type="protein sequence ID" value="AFV75525.1"/>
    <property type="molecule type" value="Genomic_DNA"/>
</dbReference>
<evidence type="ECO:0000259" key="1">
    <source>
        <dbReference type="Pfam" id="PF02589"/>
    </source>
</evidence>
<dbReference type="PATRIC" id="fig|751945.3.peg.441"/>
<protein>
    <recommendedName>
        <fullName evidence="1">LUD domain-containing protein</fullName>
    </recommendedName>
</protein>
<dbReference type="RefSeq" id="WP_016328720.1">
    <property type="nucleotide sequence ID" value="NC_019386.1"/>
</dbReference>
<dbReference type="PANTHER" id="PTHR43682:SF1">
    <property type="entry name" value="LACTATE UTILIZATION PROTEIN C"/>
    <property type="match status" value="1"/>
</dbReference>
<dbReference type="OrthoDB" id="9794157at2"/>
<proteinExistence type="predicted"/>